<sequence>MARRRRDDPAMFPVKTHERSLGIWWPRGLARHKGRLEYPVIKTLLTQIQNLGEIYVAHTRTEILQCDTLRTTSIEIFNHVGPRLWPTPQEDPEGRRFSWLADATVDTLDGLYPRNLYYSNLQDRKELLQIFYNMIVDKCAKRHPGWAPPQDHQFQHFHQQRQQTFSADPPSRSLTIEDDRSEDKDPRSTFNNSKYSPRSSTRARSNATTPNSVCVSVFAEGYRKRRRSGDSLHTSHSELDHDATSQNRLPSLIVVLKLAPLQLAGLLTPATEVQIEGQDEHLTACGVQDESLVQHDVEQSTMQAPPSRQDQYSATHDLIMPVHRPAITTFTGKPEQLADQDVLTRLAKDILNVHYSSPTISLVLGSMLHCTVEKARQQLELILRITVAVPAARTSFDTLCAELQGINSGASVVVGSACPTTSAGPRSVGSCAGARPKGGRSSGHHSEGSPTSHPTQHTPPASETEVRLDDHLRTILARVHADIVWDSNDEPRGHPCLEWCRSAEDLFIQLDEQRPPTMQHRVVDAVSVERINNSGSGQMVSFRIARSHGPEAFNNFMRRLKELSTEKEVKLELTVDWQ</sequence>
<evidence type="ECO:0000313" key="3">
    <source>
        <dbReference type="Proteomes" id="UP001310594"/>
    </source>
</evidence>
<evidence type="ECO:0000313" key="2">
    <source>
        <dbReference type="EMBL" id="KAK5698034.1"/>
    </source>
</evidence>
<protein>
    <submittedName>
        <fullName evidence="2">Uncharacterized protein</fullName>
    </submittedName>
</protein>
<feature type="compositionally biased region" description="Low complexity" evidence="1">
    <location>
        <begin position="150"/>
        <end position="165"/>
    </location>
</feature>
<comment type="caution">
    <text evidence="2">The sequence shown here is derived from an EMBL/GenBank/DDBJ whole genome shotgun (WGS) entry which is preliminary data.</text>
</comment>
<dbReference type="EMBL" id="JAVRQU010000010">
    <property type="protein sequence ID" value="KAK5698034.1"/>
    <property type="molecule type" value="Genomic_DNA"/>
</dbReference>
<feature type="compositionally biased region" description="Low complexity" evidence="1">
    <location>
        <begin position="448"/>
        <end position="460"/>
    </location>
</feature>
<reference evidence="2" key="1">
    <citation type="submission" date="2023-08" db="EMBL/GenBank/DDBJ databases">
        <title>Black Yeasts Isolated from many extreme environments.</title>
        <authorList>
            <person name="Coleine C."/>
            <person name="Stajich J.E."/>
            <person name="Selbmann L."/>
        </authorList>
    </citation>
    <scope>NUCLEOTIDE SEQUENCE</scope>
    <source>
        <strain evidence="2">CCFEE 5810</strain>
    </source>
</reference>
<dbReference type="Proteomes" id="UP001310594">
    <property type="component" value="Unassembled WGS sequence"/>
</dbReference>
<accession>A0AAN7VRG6</accession>
<evidence type="ECO:0000256" key="1">
    <source>
        <dbReference type="SAM" id="MobiDB-lite"/>
    </source>
</evidence>
<gene>
    <name evidence="2" type="ORF">LTR97_006994</name>
</gene>
<proteinExistence type="predicted"/>
<dbReference type="AlphaFoldDB" id="A0AAN7VRG6"/>
<feature type="compositionally biased region" description="Polar residues" evidence="1">
    <location>
        <begin position="188"/>
        <end position="209"/>
    </location>
</feature>
<organism evidence="2 3">
    <name type="scientific">Elasticomyces elasticus</name>
    <dbReference type="NCBI Taxonomy" id="574655"/>
    <lineage>
        <taxon>Eukaryota</taxon>
        <taxon>Fungi</taxon>
        <taxon>Dikarya</taxon>
        <taxon>Ascomycota</taxon>
        <taxon>Pezizomycotina</taxon>
        <taxon>Dothideomycetes</taxon>
        <taxon>Dothideomycetidae</taxon>
        <taxon>Mycosphaerellales</taxon>
        <taxon>Teratosphaeriaceae</taxon>
        <taxon>Elasticomyces</taxon>
    </lineage>
</organism>
<feature type="compositionally biased region" description="Basic and acidic residues" evidence="1">
    <location>
        <begin position="175"/>
        <end position="187"/>
    </location>
</feature>
<feature type="region of interest" description="Disordered" evidence="1">
    <location>
        <begin position="147"/>
        <end position="209"/>
    </location>
</feature>
<name>A0AAN7VRG6_9PEZI</name>
<feature type="region of interest" description="Disordered" evidence="1">
    <location>
        <begin position="419"/>
        <end position="467"/>
    </location>
</feature>